<protein>
    <submittedName>
        <fullName evidence="2">Uncharacterized protein</fullName>
    </submittedName>
</protein>
<sequence>MGGTITCRTYPQENPSTGKQVSTSIDLRFKGFSILLLIYSGSVYVSRSRIRCLYNDRYFLWKNRTRCT</sequence>
<gene>
    <name evidence="2" type="ORF">C8P63_10437</name>
</gene>
<dbReference type="EMBL" id="QBKR01000004">
    <property type="protein sequence ID" value="PTX63193.1"/>
    <property type="molecule type" value="Genomic_DNA"/>
</dbReference>
<evidence type="ECO:0000313" key="3">
    <source>
        <dbReference type="Proteomes" id="UP000244240"/>
    </source>
</evidence>
<accession>A0A2T6C4I3</accession>
<dbReference type="AlphaFoldDB" id="A0A2T6C4I3"/>
<keyword evidence="3" id="KW-1185">Reference proteome</keyword>
<evidence type="ECO:0000256" key="1">
    <source>
        <dbReference type="SAM" id="MobiDB-lite"/>
    </source>
</evidence>
<feature type="region of interest" description="Disordered" evidence="1">
    <location>
        <begin position="1"/>
        <end position="20"/>
    </location>
</feature>
<organism evidence="2 3">
    <name type="scientific">Melghirimyces profundicolus</name>
    <dbReference type="NCBI Taxonomy" id="1242148"/>
    <lineage>
        <taxon>Bacteria</taxon>
        <taxon>Bacillati</taxon>
        <taxon>Bacillota</taxon>
        <taxon>Bacilli</taxon>
        <taxon>Bacillales</taxon>
        <taxon>Thermoactinomycetaceae</taxon>
        <taxon>Melghirimyces</taxon>
    </lineage>
</organism>
<reference evidence="2 3" key="1">
    <citation type="submission" date="2018-04" db="EMBL/GenBank/DDBJ databases">
        <title>Genomic Encyclopedia of Archaeal and Bacterial Type Strains, Phase II (KMG-II): from individual species to whole genera.</title>
        <authorList>
            <person name="Goeker M."/>
        </authorList>
    </citation>
    <scope>NUCLEOTIDE SEQUENCE [LARGE SCALE GENOMIC DNA]</scope>
    <source>
        <strain evidence="2 3">DSM 45787</strain>
    </source>
</reference>
<dbReference type="Proteomes" id="UP000244240">
    <property type="component" value="Unassembled WGS sequence"/>
</dbReference>
<name>A0A2T6C4I3_9BACL</name>
<evidence type="ECO:0000313" key="2">
    <source>
        <dbReference type="EMBL" id="PTX63193.1"/>
    </source>
</evidence>
<comment type="caution">
    <text evidence="2">The sequence shown here is derived from an EMBL/GenBank/DDBJ whole genome shotgun (WGS) entry which is preliminary data.</text>
</comment>
<proteinExistence type="predicted"/>